<feature type="region of interest" description="Disordered" evidence="17">
    <location>
        <begin position="171"/>
        <end position="224"/>
    </location>
</feature>
<gene>
    <name evidence="22" type="ORF">NHX12_014855</name>
</gene>
<keyword evidence="5" id="KW-1017">Isopeptide bond</keyword>
<feature type="region of interest" description="Disordered" evidence="17">
    <location>
        <begin position="411"/>
        <end position="458"/>
    </location>
</feature>
<feature type="compositionally biased region" description="Pro residues" evidence="17">
    <location>
        <begin position="427"/>
        <end position="437"/>
    </location>
</feature>
<dbReference type="PROSITE" id="PS51982">
    <property type="entry name" value="CMP"/>
    <property type="match status" value="1"/>
</dbReference>
<dbReference type="Proteomes" id="UP001148018">
    <property type="component" value="Unassembled WGS sequence"/>
</dbReference>
<dbReference type="Pfam" id="PF00046">
    <property type="entry name" value="Homeodomain"/>
    <property type="match status" value="1"/>
</dbReference>
<dbReference type="InterPro" id="IPR010982">
    <property type="entry name" value="Lambda_DNA-bd_dom_sf"/>
</dbReference>
<evidence type="ECO:0000259" key="18">
    <source>
        <dbReference type="PROSITE" id="PS50071"/>
    </source>
</evidence>
<keyword evidence="23" id="KW-1185">Reference proteome</keyword>
<evidence type="ECO:0000256" key="13">
    <source>
        <dbReference type="ARBA" id="ARBA00023163"/>
    </source>
</evidence>
<dbReference type="SUPFAM" id="SSF46689">
    <property type="entry name" value="Homeodomain-like"/>
    <property type="match status" value="1"/>
</dbReference>
<feature type="domain" description="CUTL" evidence="21">
    <location>
        <begin position="96"/>
        <end position="169"/>
    </location>
</feature>
<dbReference type="Pfam" id="PF02376">
    <property type="entry name" value="CUT"/>
    <property type="match status" value="2"/>
</dbReference>
<feature type="non-terminal residue" evidence="22">
    <location>
        <position position="510"/>
    </location>
</feature>
<evidence type="ECO:0000256" key="10">
    <source>
        <dbReference type="ARBA" id="ARBA00023015"/>
    </source>
</evidence>
<evidence type="ECO:0000256" key="5">
    <source>
        <dbReference type="ARBA" id="ARBA00022499"/>
    </source>
</evidence>
<dbReference type="GO" id="GO:0006338">
    <property type="term" value="P:chromatin remodeling"/>
    <property type="evidence" value="ECO:0007669"/>
    <property type="project" value="InterPro"/>
</dbReference>
<dbReference type="SMART" id="SM01109">
    <property type="entry name" value="CUT"/>
    <property type="match status" value="2"/>
</dbReference>
<protein>
    <recommendedName>
        <fullName evidence="24">Special AT-rich sequence-binding protein</fullName>
    </recommendedName>
</protein>
<dbReference type="Gene3D" id="3.10.20.710">
    <property type="entry name" value="SATB, ubiquitin-like oligomerisation domain"/>
    <property type="match status" value="1"/>
</dbReference>
<dbReference type="Gene3D" id="1.10.10.60">
    <property type="entry name" value="Homeodomain-like"/>
    <property type="match status" value="1"/>
</dbReference>
<evidence type="ECO:0000259" key="19">
    <source>
        <dbReference type="PROSITE" id="PS51042"/>
    </source>
</evidence>
<dbReference type="OrthoDB" id="10052721at2759"/>
<evidence type="ECO:0000256" key="1">
    <source>
        <dbReference type="ARBA" id="ARBA00004123"/>
    </source>
</evidence>
<feature type="domain" description="Homeobox" evidence="18">
    <location>
        <begin position="453"/>
        <end position="510"/>
    </location>
</feature>
<evidence type="ECO:0000256" key="2">
    <source>
        <dbReference type="ARBA" id="ARBA00008190"/>
    </source>
</evidence>
<dbReference type="FunFam" id="1.10.260.40:FF:000003">
    <property type="entry name" value="DNA-binding protein SATB"/>
    <property type="match status" value="2"/>
</dbReference>
<accession>A0A9Q0DC69</accession>
<dbReference type="InterPro" id="IPR009057">
    <property type="entry name" value="Homeodomain-like_sf"/>
</dbReference>
<dbReference type="Pfam" id="PF16534">
    <property type="entry name" value="ULD"/>
    <property type="match status" value="1"/>
</dbReference>
<feature type="domain" description="CUT" evidence="19">
    <location>
        <begin position="329"/>
        <end position="416"/>
    </location>
</feature>
<keyword evidence="3" id="KW-0160">Chromosomal rearrangement</keyword>
<dbReference type="PROSITE" id="PS51983">
    <property type="entry name" value="CUTL"/>
    <property type="match status" value="1"/>
</dbReference>
<evidence type="ECO:0008006" key="24">
    <source>
        <dbReference type="Google" id="ProtNLM"/>
    </source>
</evidence>
<dbReference type="GO" id="GO:0031981">
    <property type="term" value="C:nuclear lumen"/>
    <property type="evidence" value="ECO:0007669"/>
    <property type="project" value="UniProtKB-ARBA"/>
</dbReference>
<dbReference type="PROSITE" id="PS50071">
    <property type="entry name" value="HOMEOBOX_2"/>
    <property type="match status" value="1"/>
</dbReference>
<evidence type="ECO:0000256" key="9">
    <source>
        <dbReference type="ARBA" id="ARBA00022853"/>
    </source>
</evidence>
<evidence type="ECO:0000256" key="3">
    <source>
        <dbReference type="ARBA" id="ARBA00022447"/>
    </source>
</evidence>
<evidence type="ECO:0000313" key="23">
    <source>
        <dbReference type="Proteomes" id="UP001148018"/>
    </source>
</evidence>
<evidence type="ECO:0000256" key="4">
    <source>
        <dbReference type="ARBA" id="ARBA00022491"/>
    </source>
</evidence>
<evidence type="ECO:0000313" key="22">
    <source>
        <dbReference type="EMBL" id="KAJ3584360.1"/>
    </source>
</evidence>
<feature type="domain" description="CMP" evidence="20">
    <location>
        <begin position="1"/>
        <end position="105"/>
    </location>
</feature>
<keyword evidence="4" id="KW-0678">Repressor</keyword>
<evidence type="ECO:0000256" key="16">
    <source>
        <dbReference type="RuleBase" id="RU000682"/>
    </source>
</evidence>
<comment type="caution">
    <text evidence="22">The sequence shown here is derived from an EMBL/GenBank/DDBJ whole genome shotgun (WGS) entry which is preliminary data.</text>
</comment>
<reference evidence="22" key="1">
    <citation type="submission" date="2022-07" db="EMBL/GenBank/DDBJ databases">
        <title>Chromosome-level genome of Muraenolepis orangiensis.</title>
        <authorList>
            <person name="Kim J."/>
        </authorList>
    </citation>
    <scope>NUCLEOTIDE SEQUENCE</scope>
    <source>
        <strain evidence="22">KU_S4_2022</strain>
        <tissue evidence="22">Muscle</tissue>
    </source>
</reference>
<dbReference type="PANTHER" id="PTHR15116">
    <property type="entry name" value="DNA-BINDING PROTEIN SATB FAMILY MEMBER"/>
    <property type="match status" value="1"/>
</dbReference>
<keyword evidence="6" id="KW-0597">Phosphoprotein</keyword>
<dbReference type="GO" id="GO:0000981">
    <property type="term" value="F:DNA-binding transcription factor activity, RNA polymerase II-specific"/>
    <property type="evidence" value="ECO:0007669"/>
    <property type="project" value="TreeGrafter"/>
</dbReference>
<dbReference type="InterPro" id="IPR003350">
    <property type="entry name" value="CUT_dom"/>
</dbReference>
<proteinExistence type="inferred from homology"/>
<dbReference type="Pfam" id="PF16557">
    <property type="entry name" value="CUTL"/>
    <property type="match status" value="1"/>
</dbReference>
<feature type="compositionally biased region" description="Basic and acidic residues" evidence="17">
    <location>
        <begin position="411"/>
        <end position="423"/>
    </location>
</feature>
<dbReference type="InterPro" id="IPR038216">
    <property type="entry name" value="SATB_CUTL_sf"/>
</dbReference>
<keyword evidence="10" id="KW-0805">Transcription regulation</keyword>
<evidence type="ECO:0000256" key="14">
    <source>
        <dbReference type="ARBA" id="ARBA00023242"/>
    </source>
</evidence>
<dbReference type="InterPro" id="IPR032355">
    <property type="entry name" value="CUTL"/>
</dbReference>
<dbReference type="FunFam" id="1.10.260.70:FF:000001">
    <property type="entry name" value="DNA-binding protein SATB"/>
    <property type="match status" value="1"/>
</dbReference>
<keyword evidence="8" id="KW-0832">Ubl conjugation</keyword>
<evidence type="ECO:0000259" key="21">
    <source>
        <dbReference type="PROSITE" id="PS51983"/>
    </source>
</evidence>
<keyword evidence="14 15" id="KW-0539">Nucleus</keyword>
<dbReference type="InterPro" id="IPR001356">
    <property type="entry name" value="HD"/>
</dbReference>
<dbReference type="Gene3D" id="1.10.260.40">
    <property type="entry name" value="lambda repressor-like DNA-binding domains"/>
    <property type="match status" value="2"/>
</dbReference>
<feature type="domain" description="CUT" evidence="19">
    <location>
        <begin position="243"/>
        <end position="330"/>
    </location>
</feature>
<dbReference type="Gene3D" id="1.10.260.70">
    <property type="entry name" value="SATB, CULT domain"/>
    <property type="match status" value="1"/>
</dbReference>
<evidence type="ECO:0000256" key="11">
    <source>
        <dbReference type="ARBA" id="ARBA00023125"/>
    </source>
</evidence>
<evidence type="ECO:0000256" key="15">
    <source>
        <dbReference type="PROSITE-ProRule" id="PRU00108"/>
    </source>
</evidence>
<keyword evidence="9" id="KW-0156">Chromatin regulator</keyword>
<name>A0A9Q0DC69_9TELE</name>
<evidence type="ECO:0000256" key="12">
    <source>
        <dbReference type="ARBA" id="ARBA00023155"/>
    </source>
</evidence>
<dbReference type="FunFam" id="1.10.10.60:FF:000070">
    <property type="entry name" value="DNA-binding protein SATB"/>
    <property type="match status" value="1"/>
</dbReference>
<dbReference type="GO" id="GO:0000978">
    <property type="term" value="F:RNA polymerase II cis-regulatory region sequence-specific DNA binding"/>
    <property type="evidence" value="ECO:0007669"/>
    <property type="project" value="TreeGrafter"/>
</dbReference>
<evidence type="ECO:0000256" key="7">
    <source>
        <dbReference type="ARBA" id="ARBA00022737"/>
    </source>
</evidence>
<organism evidence="22 23">
    <name type="scientific">Muraenolepis orangiensis</name>
    <name type="common">Patagonian moray cod</name>
    <dbReference type="NCBI Taxonomy" id="630683"/>
    <lineage>
        <taxon>Eukaryota</taxon>
        <taxon>Metazoa</taxon>
        <taxon>Chordata</taxon>
        <taxon>Craniata</taxon>
        <taxon>Vertebrata</taxon>
        <taxon>Euteleostomi</taxon>
        <taxon>Actinopterygii</taxon>
        <taxon>Neopterygii</taxon>
        <taxon>Teleostei</taxon>
        <taxon>Neoteleostei</taxon>
        <taxon>Acanthomorphata</taxon>
        <taxon>Zeiogadaria</taxon>
        <taxon>Gadariae</taxon>
        <taxon>Gadiformes</taxon>
        <taxon>Muraenolepidoidei</taxon>
        <taxon>Muraenolepididae</taxon>
        <taxon>Muraenolepis</taxon>
    </lineage>
</organism>
<keyword evidence="7" id="KW-0677">Repeat</keyword>
<comment type="subcellular location">
    <subcellularLocation>
        <location evidence="1 15 16">Nucleus</location>
    </subcellularLocation>
</comment>
<dbReference type="InterPro" id="IPR039673">
    <property type="entry name" value="SATB1/SATB2"/>
</dbReference>
<dbReference type="PROSITE" id="PS51042">
    <property type="entry name" value="CUT"/>
    <property type="match status" value="2"/>
</dbReference>
<evidence type="ECO:0000259" key="20">
    <source>
        <dbReference type="PROSITE" id="PS51982"/>
    </source>
</evidence>
<evidence type="ECO:0000256" key="6">
    <source>
        <dbReference type="ARBA" id="ARBA00022553"/>
    </source>
</evidence>
<evidence type="ECO:0000256" key="17">
    <source>
        <dbReference type="SAM" id="MobiDB-lite"/>
    </source>
</evidence>
<dbReference type="InterPro" id="IPR032392">
    <property type="entry name" value="ULD"/>
</dbReference>
<dbReference type="EMBL" id="JANIIK010000119">
    <property type="protein sequence ID" value="KAJ3584360.1"/>
    <property type="molecule type" value="Genomic_DNA"/>
</dbReference>
<keyword evidence="11 15" id="KW-0238">DNA-binding</keyword>
<sequence>MIPLFCVVEQAGAGGVAYGREGRGGERHADFVLVGRDVLFSRLVETALQALGYAHAAATQARGIIKVGSWKPMPIHFLTDAPDATVADILLDVFARLEERPQESWSQAAVRHALRGLLREMSHSSLARDCPLSQSTIWALVSSPYDAGVSASKCQEFGRWYRRHQRLTMERDVADSSVQARAPPSPTHSPASASPGETRPDPRKPPHTHPGGRQRCDPPRPSLQMSPQLHQLAVAHLINQQAGFQPAAAAAEVSWDIYQQVRDELKRASVSQSVFARVAFNRTQGLLSEILRKEEDPRLASQSLLVNLKSMQSFLRLPRGEPGPLTVDRPLTPDTWASVVPGIYDEIQQEMKRAKVSQALFAKVAANKSQGWLCELLRWKESPGPENRTLWENLSNIRRFLALAAAQRDRVYEEESRQHHGDRLPPIAEPQPVPSSPLGPGAGPGLSPPAGGPRKGRSRTRISLEALGTLQSFIGDVGLYPDQEAVHTLSAQLDLPKHTVVKFFQNQRYH</sequence>
<keyword evidence="12 15" id="KW-0371">Homeobox</keyword>
<dbReference type="SUPFAM" id="SSF47413">
    <property type="entry name" value="lambda repressor-like DNA-binding domains"/>
    <property type="match status" value="2"/>
</dbReference>
<keyword evidence="13" id="KW-0804">Transcription</keyword>
<dbReference type="CDD" id="cd00086">
    <property type="entry name" value="homeodomain"/>
    <property type="match status" value="1"/>
</dbReference>
<dbReference type="PANTHER" id="PTHR15116:SF15">
    <property type="entry name" value="DNA-BINDING PROTEIN SATB2"/>
    <property type="match status" value="1"/>
</dbReference>
<dbReference type="AlphaFoldDB" id="A0A9Q0DC69"/>
<dbReference type="InterPro" id="IPR038224">
    <property type="entry name" value="SATB_ULD_sf"/>
</dbReference>
<evidence type="ECO:0000256" key="8">
    <source>
        <dbReference type="ARBA" id="ARBA00022843"/>
    </source>
</evidence>
<comment type="similarity">
    <text evidence="2">Belongs to the CUT homeobox family.</text>
</comment>